<sequence length="147" mass="15912">MSKVTFSLLVIALIMCIIVQTILTAPTLQENEEGQLAGCGHQAAHVKNYLKNKMAKLLLLVCFALLTLTYVMACLQPGVPNISLNNIYAIIRPHMILAILSISFAFGFLQCSNSDQCCGLLVCNPWANRCTKGGNWPLADANSGGKQ</sequence>
<feature type="signal peptide" evidence="2">
    <location>
        <begin position="1"/>
        <end position="24"/>
    </location>
</feature>
<feature type="chain" id="PRO_5032848387" description="Transmembrane protein" evidence="2">
    <location>
        <begin position="25"/>
        <end position="147"/>
    </location>
</feature>
<organism evidence="3 4">
    <name type="scientific">Vespula vulgaris</name>
    <name type="common">Yellow jacket</name>
    <name type="synonym">Wasp</name>
    <dbReference type="NCBI Taxonomy" id="7454"/>
    <lineage>
        <taxon>Eukaryota</taxon>
        <taxon>Metazoa</taxon>
        <taxon>Ecdysozoa</taxon>
        <taxon>Arthropoda</taxon>
        <taxon>Hexapoda</taxon>
        <taxon>Insecta</taxon>
        <taxon>Pterygota</taxon>
        <taxon>Neoptera</taxon>
        <taxon>Endopterygota</taxon>
        <taxon>Hymenoptera</taxon>
        <taxon>Apocrita</taxon>
        <taxon>Aculeata</taxon>
        <taxon>Vespoidea</taxon>
        <taxon>Vespidae</taxon>
        <taxon>Vespinae</taxon>
        <taxon>Vespula</taxon>
    </lineage>
</organism>
<evidence type="ECO:0000313" key="4">
    <source>
        <dbReference type="Proteomes" id="UP000614350"/>
    </source>
</evidence>
<protein>
    <recommendedName>
        <fullName evidence="5">Transmembrane protein</fullName>
    </recommendedName>
</protein>
<evidence type="ECO:0000313" key="3">
    <source>
        <dbReference type="EMBL" id="KAF7398914.1"/>
    </source>
</evidence>
<evidence type="ECO:0000256" key="1">
    <source>
        <dbReference type="SAM" id="Phobius"/>
    </source>
</evidence>
<feature type="transmembrane region" description="Helical" evidence="1">
    <location>
        <begin position="87"/>
        <end position="109"/>
    </location>
</feature>
<gene>
    <name evidence="3" type="ORF">HZH66_006811</name>
</gene>
<name>A0A834N8L1_VESVU</name>
<keyword evidence="1" id="KW-1133">Transmembrane helix</keyword>
<keyword evidence="2" id="KW-0732">Signal</keyword>
<keyword evidence="1" id="KW-0472">Membrane</keyword>
<feature type="transmembrane region" description="Helical" evidence="1">
    <location>
        <begin position="57"/>
        <end position="75"/>
    </location>
</feature>
<comment type="caution">
    <text evidence="3">The sequence shown here is derived from an EMBL/GenBank/DDBJ whole genome shotgun (WGS) entry which is preliminary data.</text>
</comment>
<keyword evidence="1" id="KW-0812">Transmembrane</keyword>
<dbReference type="Proteomes" id="UP000614350">
    <property type="component" value="Unassembled WGS sequence"/>
</dbReference>
<accession>A0A834N8L1</accession>
<reference evidence="3" key="1">
    <citation type="journal article" date="2020" name="G3 (Bethesda)">
        <title>High-Quality Assemblies for Three Invasive Social Wasps from the &lt;i&gt;Vespula&lt;/i&gt; Genus.</title>
        <authorList>
            <person name="Harrop T.W.R."/>
            <person name="Guhlin J."/>
            <person name="McLaughlin G.M."/>
            <person name="Permina E."/>
            <person name="Stockwell P."/>
            <person name="Gilligan J."/>
            <person name="Le Lec M.F."/>
            <person name="Gruber M.A.M."/>
            <person name="Quinn O."/>
            <person name="Lovegrove M."/>
            <person name="Duncan E.J."/>
            <person name="Remnant E.J."/>
            <person name="Van Eeckhoven J."/>
            <person name="Graham B."/>
            <person name="Knapp R.A."/>
            <person name="Langford K.W."/>
            <person name="Kronenberg Z."/>
            <person name="Press M.O."/>
            <person name="Eacker S.M."/>
            <person name="Wilson-Rankin E.E."/>
            <person name="Purcell J."/>
            <person name="Lester P.J."/>
            <person name="Dearden P.K."/>
        </authorList>
    </citation>
    <scope>NUCLEOTIDE SEQUENCE</scope>
    <source>
        <strain evidence="3">Marl-1</strain>
    </source>
</reference>
<keyword evidence="4" id="KW-1185">Reference proteome</keyword>
<proteinExistence type="predicted"/>
<dbReference type="AlphaFoldDB" id="A0A834N8L1"/>
<evidence type="ECO:0008006" key="5">
    <source>
        <dbReference type="Google" id="ProtNLM"/>
    </source>
</evidence>
<dbReference type="EMBL" id="JACSEA010000006">
    <property type="protein sequence ID" value="KAF7398914.1"/>
    <property type="molecule type" value="Genomic_DNA"/>
</dbReference>
<evidence type="ECO:0000256" key="2">
    <source>
        <dbReference type="SAM" id="SignalP"/>
    </source>
</evidence>